<dbReference type="EMBL" id="JALJOV010000390">
    <property type="protein sequence ID" value="KAK9864124.1"/>
    <property type="molecule type" value="Genomic_DNA"/>
</dbReference>
<feature type="compositionally biased region" description="Polar residues" evidence="13">
    <location>
        <begin position="613"/>
        <end position="623"/>
    </location>
</feature>
<comment type="caution">
    <text evidence="16">The sequence shown here is derived from an EMBL/GenBank/DDBJ whole genome shotgun (WGS) entry which is preliminary data.</text>
</comment>
<sequence>MELEVLTLNCWGLWLVAKQRARRLRLIAEALQRTTADVVHLQEVWCRSDADLILVEAAKGKLQHGHHFVAGHFGSGLLTLSRYPLKQVRFVQFTAAGDPVSLKGDYFAGKGVGWAQLDTPAGIVDTFNTHLSANYKQSWRDAPELGCRIGQDGNAGVRILQMQQLATFVRGSSHPDASAVILAGDLNNPPDSLHMHFMQSLLPDLKDAWVAANPKDEGPTANHPESSFSTTGAGKSPTRIDYVWTSLDCQVLSAEITMTSAEPGLSFSDHFGVSVRLHLPEHGTRPGGRQSQQPPQASSQAASFQSAALDSMQIGKATMERGSRNAAICASSLVIICILLWAFQLAFPYWSYPHALHTVFTAVLTPCCLLLPIVFFFGYGARSGEAQALHEVATEAHIRIQALTRGSHHQLSTHKPDQPAASPDVSCQAPERRAQVEQAAAFHHRQRDMPSTAADEGLKAEDSPTITGSAGHDGLHPHLKRSIDLPSSEGPALKKPSHSSATSGLRHTADNEVGQFSQTGLQPAFSDAHQAPAVNIGASLPTSRETITLEESLPIPAQVDPVARSRSPFDRLRLEALTQGPSDGAPEPFPNADTFRSSPEDRISLQPDGPDQPSISRQQQDSFSFPPLSDGVLVRRRSPAVSMEPTRAAAGAFGSSVLNYDHQLQQRPGLLTSPAHRSAKNQLSAHHQSATMSPKPAMQTWELASMMHMAAQQDLGPL</sequence>
<evidence type="ECO:0000259" key="15">
    <source>
        <dbReference type="Pfam" id="PF03372"/>
    </source>
</evidence>
<keyword evidence="7" id="KW-0378">Hydrolase</keyword>
<dbReference type="InterPro" id="IPR038772">
    <property type="entry name" value="Sph/SMPD2-like"/>
</dbReference>
<comment type="pathway">
    <text evidence="2">Lipid metabolism; sphingolipid metabolism.</text>
</comment>
<comment type="similarity">
    <text evidence="4">Belongs to the neutral sphingomyelinase family.</text>
</comment>
<dbReference type="PANTHER" id="PTHR16320">
    <property type="entry name" value="SPHINGOMYELINASE FAMILY MEMBER"/>
    <property type="match status" value="1"/>
</dbReference>
<evidence type="ECO:0000256" key="14">
    <source>
        <dbReference type="SAM" id="Phobius"/>
    </source>
</evidence>
<evidence type="ECO:0000256" key="13">
    <source>
        <dbReference type="SAM" id="MobiDB-lite"/>
    </source>
</evidence>
<evidence type="ECO:0000313" key="17">
    <source>
        <dbReference type="Proteomes" id="UP001485043"/>
    </source>
</evidence>
<evidence type="ECO:0000256" key="7">
    <source>
        <dbReference type="ARBA" id="ARBA00022801"/>
    </source>
</evidence>
<reference evidence="16 17" key="1">
    <citation type="journal article" date="2024" name="Nat. Commun.">
        <title>Phylogenomics reveals the evolutionary origins of lichenization in chlorophyte algae.</title>
        <authorList>
            <person name="Puginier C."/>
            <person name="Libourel C."/>
            <person name="Otte J."/>
            <person name="Skaloud P."/>
            <person name="Haon M."/>
            <person name="Grisel S."/>
            <person name="Petersen M."/>
            <person name="Berrin J.G."/>
            <person name="Delaux P.M."/>
            <person name="Dal Grande F."/>
            <person name="Keller J."/>
        </authorList>
    </citation>
    <scope>NUCLEOTIDE SEQUENCE [LARGE SCALE GENOMIC DNA]</scope>
    <source>
        <strain evidence="16 17">SAG 2523</strain>
    </source>
</reference>
<protein>
    <recommendedName>
        <fullName evidence="15">Endonuclease/exonuclease/phosphatase domain-containing protein</fullName>
    </recommendedName>
</protein>
<evidence type="ECO:0000256" key="8">
    <source>
        <dbReference type="ARBA" id="ARBA00022842"/>
    </source>
</evidence>
<feature type="transmembrane region" description="Helical" evidence="14">
    <location>
        <begin position="326"/>
        <end position="347"/>
    </location>
</feature>
<feature type="compositionally biased region" description="Polar residues" evidence="13">
    <location>
        <begin position="223"/>
        <end position="233"/>
    </location>
</feature>
<dbReference type="Pfam" id="PF03372">
    <property type="entry name" value="Exo_endo_phos"/>
    <property type="match status" value="1"/>
</dbReference>
<keyword evidence="10 14" id="KW-1133">Transmembrane helix</keyword>
<name>A0AAW1T3P7_9CHLO</name>
<evidence type="ECO:0000256" key="12">
    <source>
        <dbReference type="ARBA" id="ARBA00023136"/>
    </source>
</evidence>
<accession>A0AAW1T3P7</accession>
<feature type="region of interest" description="Disordered" evidence="13">
    <location>
        <begin position="282"/>
        <end position="302"/>
    </location>
</feature>
<evidence type="ECO:0000256" key="5">
    <source>
        <dbReference type="ARBA" id="ARBA00022692"/>
    </source>
</evidence>
<dbReference type="GO" id="GO:0016020">
    <property type="term" value="C:membrane"/>
    <property type="evidence" value="ECO:0007669"/>
    <property type="project" value="UniProtKB-SubCell"/>
</dbReference>
<keyword evidence="11" id="KW-0443">Lipid metabolism</keyword>
<evidence type="ECO:0000256" key="6">
    <source>
        <dbReference type="ARBA" id="ARBA00022723"/>
    </source>
</evidence>
<feature type="region of interest" description="Disordered" evidence="13">
    <location>
        <begin position="578"/>
        <end position="630"/>
    </location>
</feature>
<evidence type="ECO:0000256" key="3">
    <source>
        <dbReference type="ARBA" id="ARBA00004991"/>
    </source>
</evidence>
<proteinExistence type="inferred from homology"/>
<feature type="region of interest" description="Disordered" evidence="13">
    <location>
        <begin position="406"/>
        <end position="505"/>
    </location>
</feature>
<evidence type="ECO:0000256" key="10">
    <source>
        <dbReference type="ARBA" id="ARBA00022989"/>
    </source>
</evidence>
<evidence type="ECO:0000256" key="4">
    <source>
        <dbReference type="ARBA" id="ARBA00006335"/>
    </source>
</evidence>
<feature type="domain" description="Endonuclease/exonuclease/phosphatase" evidence="15">
    <location>
        <begin position="6"/>
        <end position="270"/>
    </location>
</feature>
<comment type="pathway">
    <text evidence="3">Sphingolipid metabolism.</text>
</comment>
<evidence type="ECO:0000256" key="11">
    <source>
        <dbReference type="ARBA" id="ARBA00023098"/>
    </source>
</evidence>
<evidence type="ECO:0000256" key="2">
    <source>
        <dbReference type="ARBA" id="ARBA00004760"/>
    </source>
</evidence>
<feature type="compositionally biased region" description="Low complexity" evidence="13">
    <location>
        <begin position="290"/>
        <end position="302"/>
    </location>
</feature>
<keyword evidence="12 14" id="KW-0472">Membrane</keyword>
<gene>
    <name evidence="16" type="ORF">WJX84_004721</name>
</gene>
<dbReference type="InterPro" id="IPR036691">
    <property type="entry name" value="Endo/exonu/phosph_ase_sf"/>
</dbReference>
<dbReference type="SUPFAM" id="SSF56219">
    <property type="entry name" value="DNase I-like"/>
    <property type="match status" value="1"/>
</dbReference>
<feature type="region of interest" description="Disordered" evidence="13">
    <location>
        <begin position="212"/>
        <end position="236"/>
    </location>
</feature>
<dbReference type="GO" id="GO:0006665">
    <property type="term" value="P:sphingolipid metabolic process"/>
    <property type="evidence" value="ECO:0007669"/>
    <property type="project" value="UniProtKB-KW"/>
</dbReference>
<dbReference type="InterPro" id="IPR005135">
    <property type="entry name" value="Endo/exonuclease/phosphatase"/>
</dbReference>
<evidence type="ECO:0000256" key="1">
    <source>
        <dbReference type="ARBA" id="ARBA00004141"/>
    </source>
</evidence>
<evidence type="ECO:0000313" key="16">
    <source>
        <dbReference type="EMBL" id="KAK9864124.1"/>
    </source>
</evidence>
<dbReference type="Proteomes" id="UP001485043">
    <property type="component" value="Unassembled WGS sequence"/>
</dbReference>
<organism evidence="16 17">
    <name type="scientific">Apatococcus fuscideae</name>
    <dbReference type="NCBI Taxonomy" id="2026836"/>
    <lineage>
        <taxon>Eukaryota</taxon>
        <taxon>Viridiplantae</taxon>
        <taxon>Chlorophyta</taxon>
        <taxon>core chlorophytes</taxon>
        <taxon>Trebouxiophyceae</taxon>
        <taxon>Chlorellales</taxon>
        <taxon>Chlorellaceae</taxon>
        <taxon>Apatococcus</taxon>
    </lineage>
</organism>
<dbReference type="PANTHER" id="PTHR16320:SF24">
    <property type="entry name" value="PHOSPHODIESTERASE, PUTATIVE-RELATED"/>
    <property type="match status" value="1"/>
</dbReference>
<feature type="transmembrane region" description="Helical" evidence="14">
    <location>
        <begin position="359"/>
        <end position="379"/>
    </location>
</feature>
<keyword evidence="9" id="KW-0746">Sphingolipid metabolism</keyword>
<keyword evidence="5 14" id="KW-0812">Transmembrane</keyword>
<comment type="subcellular location">
    <subcellularLocation>
        <location evidence="1">Membrane</location>
        <topology evidence="1">Multi-pass membrane protein</topology>
    </subcellularLocation>
</comment>
<evidence type="ECO:0000256" key="9">
    <source>
        <dbReference type="ARBA" id="ARBA00022919"/>
    </source>
</evidence>
<keyword evidence="8" id="KW-0460">Magnesium</keyword>
<dbReference type="GO" id="GO:0004767">
    <property type="term" value="F:sphingomyelin phosphodiesterase activity"/>
    <property type="evidence" value="ECO:0007669"/>
    <property type="project" value="InterPro"/>
</dbReference>
<keyword evidence="6" id="KW-0479">Metal-binding</keyword>
<dbReference type="GO" id="GO:0046872">
    <property type="term" value="F:metal ion binding"/>
    <property type="evidence" value="ECO:0007669"/>
    <property type="project" value="UniProtKB-KW"/>
</dbReference>
<keyword evidence="17" id="KW-1185">Reference proteome</keyword>
<dbReference type="AlphaFoldDB" id="A0AAW1T3P7"/>
<dbReference type="Gene3D" id="3.60.10.10">
    <property type="entry name" value="Endonuclease/exonuclease/phosphatase"/>
    <property type="match status" value="1"/>
</dbReference>